<dbReference type="OrthoDB" id="9596041at2759"/>
<evidence type="ECO:0000256" key="6">
    <source>
        <dbReference type="ARBA" id="ARBA00022989"/>
    </source>
</evidence>
<evidence type="ECO:0000259" key="12">
    <source>
        <dbReference type="PROSITE" id="PS50262"/>
    </source>
</evidence>
<keyword evidence="8 11" id="KW-0472">Membrane</keyword>
<evidence type="ECO:0000256" key="11">
    <source>
        <dbReference type="RuleBase" id="RU364061"/>
    </source>
</evidence>
<dbReference type="OMA" id="TFWWARI"/>
<dbReference type="AlphaFoldDB" id="A0A6I8PKU3"/>
<name>A0A6I8PKU3_ORNAN</name>
<dbReference type="InterPro" id="IPR004072">
    <property type="entry name" value="Vmron_rcpt_1"/>
</dbReference>
<feature type="transmembrane region" description="Helical" evidence="11">
    <location>
        <begin position="236"/>
        <end position="258"/>
    </location>
</feature>
<evidence type="ECO:0000256" key="3">
    <source>
        <dbReference type="ARBA" id="ARBA00022475"/>
    </source>
</evidence>
<dbReference type="InParanoid" id="A0A6I8PKU3"/>
<dbReference type="InterPro" id="IPR017452">
    <property type="entry name" value="GPCR_Rhodpsn_7TM"/>
</dbReference>
<evidence type="ECO:0000313" key="14">
    <source>
        <dbReference type="Proteomes" id="UP000002279"/>
    </source>
</evidence>
<reference evidence="13" key="1">
    <citation type="submission" date="2025-08" db="UniProtKB">
        <authorList>
            <consortium name="Ensembl"/>
        </authorList>
    </citation>
    <scope>IDENTIFICATION</scope>
    <source>
        <strain evidence="13">Glennie</strain>
    </source>
</reference>
<feature type="domain" description="G-protein coupled receptors family 1 profile" evidence="12">
    <location>
        <begin position="22"/>
        <end position="286"/>
    </location>
</feature>
<keyword evidence="6 11" id="KW-1133">Transmembrane helix</keyword>
<keyword evidence="3 11" id="KW-1003">Cell membrane</keyword>
<feature type="transmembrane region" description="Helical" evidence="11">
    <location>
        <begin position="6"/>
        <end position="30"/>
    </location>
</feature>
<dbReference type="CTD" id="100089808"/>
<evidence type="ECO:0000256" key="7">
    <source>
        <dbReference type="ARBA" id="ARBA00023040"/>
    </source>
</evidence>
<evidence type="ECO:0000256" key="10">
    <source>
        <dbReference type="ARBA" id="ARBA00023224"/>
    </source>
</evidence>
<feature type="transmembrane region" description="Helical" evidence="11">
    <location>
        <begin position="127"/>
        <end position="150"/>
    </location>
</feature>
<feature type="transmembrane region" description="Helical" evidence="11">
    <location>
        <begin position="190"/>
        <end position="208"/>
    </location>
</feature>
<keyword evidence="10 11" id="KW-0807">Transducer</keyword>
<dbReference type="FunFam" id="1.20.1070.10:FF:000081">
    <property type="entry name" value="Vomeronasal type-1 receptor"/>
    <property type="match status" value="1"/>
</dbReference>
<dbReference type="PANTHER" id="PTHR24062">
    <property type="entry name" value="VOMERONASAL TYPE-1 RECEPTOR"/>
    <property type="match status" value="1"/>
</dbReference>
<keyword evidence="9 11" id="KW-0675">Receptor</keyword>
<dbReference type="GO" id="GO:0019236">
    <property type="term" value="P:response to pheromone"/>
    <property type="evidence" value="ECO:0007669"/>
    <property type="project" value="UniProtKB-KW"/>
</dbReference>
<evidence type="ECO:0000256" key="2">
    <source>
        <dbReference type="ARBA" id="ARBA00010663"/>
    </source>
</evidence>
<dbReference type="GO" id="GO:0016503">
    <property type="term" value="F:pheromone receptor activity"/>
    <property type="evidence" value="ECO:0007669"/>
    <property type="project" value="InterPro"/>
</dbReference>
<dbReference type="PRINTS" id="PR01534">
    <property type="entry name" value="VOMERONASL1R"/>
</dbReference>
<reference evidence="13" key="2">
    <citation type="submission" date="2025-09" db="UniProtKB">
        <authorList>
            <consortium name="Ensembl"/>
        </authorList>
    </citation>
    <scope>IDENTIFICATION</scope>
    <source>
        <strain evidence="13">Glennie</strain>
    </source>
</reference>
<dbReference type="GO" id="GO:0007606">
    <property type="term" value="P:sensory perception of chemical stimulus"/>
    <property type="evidence" value="ECO:0007669"/>
    <property type="project" value="UniProtKB-ARBA"/>
</dbReference>
<accession>A0A6I8PKU3</accession>
<dbReference type="KEGG" id="oaa:100089808"/>
<dbReference type="RefSeq" id="NP_001240475.2">
    <property type="nucleotide sequence ID" value="NM_001253546.2"/>
</dbReference>
<dbReference type="PROSITE" id="PS50262">
    <property type="entry name" value="G_PROTEIN_RECEP_F1_2"/>
    <property type="match status" value="1"/>
</dbReference>
<keyword evidence="5 11" id="KW-0812">Transmembrane</keyword>
<protein>
    <recommendedName>
        <fullName evidence="11">Vomeronasal type-1 receptor</fullName>
    </recommendedName>
</protein>
<keyword evidence="7 11" id="KW-0297">G-protein coupled receptor</keyword>
<dbReference type="GeneTree" id="ENSGT01030000234553"/>
<evidence type="ECO:0000256" key="1">
    <source>
        <dbReference type="ARBA" id="ARBA00004651"/>
    </source>
</evidence>
<gene>
    <name evidence="13" type="primary">ORNANAV1R3154</name>
</gene>
<proteinExistence type="inferred from homology"/>
<comment type="subcellular location">
    <subcellularLocation>
        <location evidence="1 11">Cell membrane</location>
        <topology evidence="1 11">Multi-pass membrane protein</topology>
    </subcellularLocation>
</comment>
<evidence type="ECO:0000313" key="13">
    <source>
        <dbReference type="Ensembl" id="ENSOANP00000054803.1"/>
    </source>
</evidence>
<dbReference type="Proteomes" id="UP000002279">
    <property type="component" value="Unplaced"/>
</dbReference>
<dbReference type="GeneID" id="100089808"/>
<comment type="similarity">
    <text evidence="2 11">Belongs to the G-protein coupled receptor 1 family.</text>
</comment>
<evidence type="ECO:0000256" key="5">
    <source>
        <dbReference type="ARBA" id="ARBA00022692"/>
    </source>
</evidence>
<evidence type="ECO:0000256" key="4">
    <source>
        <dbReference type="ARBA" id="ARBA00022507"/>
    </source>
</evidence>
<organism evidence="13 14">
    <name type="scientific">Ornithorhynchus anatinus</name>
    <name type="common">Duckbill platypus</name>
    <dbReference type="NCBI Taxonomy" id="9258"/>
    <lineage>
        <taxon>Eukaryota</taxon>
        <taxon>Metazoa</taxon>
        <taxon>Chordata</taxon>
        <taxon>Craniata</taxon>
        <taxon>Vertebrata</taxon>
        <taxon>Euteleostomi</taxon>
        <taxon>Mammalia</taxon>
        <taxon>Monotremata</taxon>
        <taxon>Ornithorhynchidae</taxon>
        <taxon>Ornithorhynchus</taxon>
    </lineage>
</organism>
<keyword evidence="14" id="KW-1185">Reference proteome</keyword>
<feature type="transmembrane region" description="Helical" evidence="11">
    <location>
        <begin position="270"/>
        <end position="289"/>
    </location>
</feature>
<dbReference type="GO" id="GO:0005886">
    <property type="term" value="C:plasma membrane"/>
    <property type="evidence" value="ECO:0000318"/>
    <property type="project" value="GO_Central"/>
</dbReference>
<evidence type="ECO:0000256" key="8">
    <source>
        <dbReference type="ARBA" id="ARBA00023136"/>
    </source>
</evidence>
<evidence type="ECO:0000256" key="9">
    <source>
        <dbReference type="ARBA" id="ARBA00023170"/>
    </source>
</evidence>
<dbReference type="Pfam" id="PF03402">
    <property type="entry name" value="V1R"/>
    <property type="match status" value="1"/>
</dbReference>
<sequence length="309" mass="34615">MDTSDISFGIVFLLQISAGLSVNAYLLLFYTRLVSTSHKLSTSDFINAQLTLSNTMILLTGGIPDTLSAWGLRNLLDDIGCKILIYFYRVARGLSICTTCLLSVFQAITISPGTFWWARIKAKLSTCVIHSCILFWIFNLIIYISALMYVTGPRNSTSVKITMDLKYCTVVPVSTETTLIKAVGLSAWDLLFVGLMSGASSYLVFVLCRHHKRVQHLHGPSQFPKTMPEVRAGKRVIALVILYLVLYGRQSIMFSVLLSKRENSSQLVNSHVVFSLTFSVLSPFLIIHSDRRMRPFWKREASIPNTNPS</sequence>
<dbReference type="SUPFAM" id="SSF81321">
    <property type="entry name" value="Family A G protein-coupled receptor-like"/>
    <property type="match status" value="1"/>
</dbReference>
<dbReference type="Ensembl" id="ENSOANT00000064714.1">
    <property type="protein sequence ID" value="ENSOANP00000054803.1"/>
    <property type="gene ID" value="ENSOANG00000050400.1"/>
</dbReference>
<dbReference type="GO" id="GO:0005550">
    <property type="term" value="F:pheromone binding"/>
    <property type="evidence" value="ECO:0000318"/>
    <property type="project" value="GO_Central"/>
</dbReference>
<dbReference type="Gene3D" id="1.20.1070.10">
    <property type="entry name" value="Rhodopsin 7-helix transmembrane proteins"/>
    <property type="match status" value="1"/>
</dbReference>
<keyword evidence="4 11" id="KW-0589">Pheromone response</keyword>